<evidence type="ECO:0000313" key="4">
    <source>
        <dbReference type="Proteomes" id="UP000431269"/>
    </source>
</evidence>
<evidence type="ECO:0000313" key="3">
    <source>
        <dbReference type="EMBL" id="QGZ95589.1"/>
    </source>
</evidence>
<dbReference type="Pfam" id="PF03237">
    <property type="entry name" value="Terminase_6N"/>
    <property type="match status" value="1"/>
</dbReference>
<organism evidence="3 4">
    <name type="scientific">Terricaulis silvestris</name>
    <dbReference type="NCBI Taxonomy" id="2686094"/>
    <lineage>
        <taxon>Bacteria</taxon>
        <taxon>Pseudomonadati</taxon>
        <taxon>Pseudomonadota</taxon>
        <taxon>Alphaproteobacteria</taxon>
        <taxon>Caulobacterales</taxon>
        <taxon>Caulobacteraceae</taxon>
        <taxon>Terricaulis</taxon>
    </lineage>
</organism>
<accession>A0A6I6MLN9</accession>
<dbReference type="KEGG" id="tsv:DSM104635_02439"/>
<protein>
    <recommendedName>
        <fullName evidence="2">Terminase large subunit gp17-like C-terminal domain-containing protein</fullName>
    </recommendedName>
</protein>
<keyword evidence="4" id="KW-1185">Reference proteome</keyword>
<dbReference type="Gene3D" id="3.30.420.240">
    <property type="match status" value="1"/>
</dbReference>
<sequence>MSSPDAPNCAAALLCSLTPVGLAHLTTCFSASQLQDLLNDWRFWAREEQIAPDGDWRTWVFLGGRGAGKTRAGAEWVSELARWSKAGRIALIAPTFQDVREVMIEGSSGLRALADERPVYEASRKRLCWANGAQAYCFSAEDPESLRGPQFDAAWADELCFWAYPEEALSTLEHGLRLGERPRLMVTTTPRPMPALKRLLDARDTVRSISATWANRHNVSPDFVAKLNERWAGTAYHRQELLGELIETFEGALWRRAEVEALRRNVDAEFDRVVVAVDPPASVGAEADSCGIIAAGAYGEGAARQVVVLADATIQGAAPHEWAGRAAALARSVGADAIVAEANNGGEMVREVLRAAAPEFFVRLVHASKGKRARAEPVAAYYAQGRVTHAGVFPALEDEMCAFGAGVAKASPDRVDALVWALTDLFMGGAQPRVRIL</sequence>
<dbReference type="Proteomes" id="UP000431269">
    <property type="component" value="Chromosome"/>
</dbReference>
<feature type="domain" description="Terminase large subunit gp17-like C-terminal" evidence="2">
    <location>
        <begin position="276"/>
        <end position="423"/>
    </location>
</feature>
<gene>
    <name evidence="3" type="ORF">DSM104635_02439</name>
</gene>
<dbReference type="InterPro" id="IPR035421">
    <property type="entry name" value="Terminase_6C"/>
</dbReference>
<dbReference type="AlphaFoldDB" id="A0A6I6MLN9"/>
<proteinExistence type="predicted"/>
<evidence type="ECO:0000256" key="1">
    <source>
        <dbReference type="ARBA" id="ARBA00022612"/>
    </source>
</evidence>
<dbReference type="InterPro" id="IPR027417">
    <property type="entry name" value="P-loop_NTPase"/>
</dbReference>
<dbReference type="RefSeq" id="WP_158766434.1">
    <property type="nucleotide sequence ID" value="NZ_CP047045.1"/>
</dbReference>
<name>A0A6I6MLN9_9CAUL</name>
<evidence type="ECO:0000259" key="2">
    <source>
        <dbReference type="Pfam" id="PF17289"/>
    </source>
</evidence>
<dbReference type="Pfam" id="PF17289">
    <property type="entry name" value="Terminase_6C"/>
    <property type="match status" value="1"/>
</dbReference>
<keyword evidence="1" id="KW-1188">Viral release from host cell</keyword>
<reference evidence="4" key="1">
    <citation type="submission" date="2019-12" db="EMBL/GenBank/DDBJ databases">
        <title>Complete genome of Terracaulis silvestris 0127_4.</title>
        <authorList>
            <person name="Vieira S."/>
            <person name="Riedel T."/>
            <person name="Sproer C."/>
            <person name="Pascual J."/>
            <person name="Boedeker C."/>
            <person name="Overmann J."/>
        </authorList>
    </citation>
    <scope>NUCLEOTIDE SEQUENCE [LARGE SCALE GENOMIC DNA]</scope>
    <source>
        <strain evidence="4">0127_4</strain>
    </source>
</reference>
<dbReference type="Gene3D" id="3.40.50.300">
    <property type="entry name" value="P-loop containing nucleotide triphosphate hydrolases"/>
    <property type="match status" value="1"/>
</dbReference>
<dbReference type="EMBL" id="CP047045">
    <property type="protein sequence ID" value="QGZ95589.1"/>
    <property type="molecule type" value="Genomic_DNA"/>
</dbReference>